<feature type="repeat" description="Pumilio" evidence="3">
    <location>
        <begin position="41"/>
        <end position="76"/>
    </location>
</feature>
<dbReference type="SUPFAM" id="SSF48371">
    <property type="entry name" value="ARM repeat"/>
    <property type="match status" value="1"/>
</dbReference>
<dbReference type="EMBL" id="CM003528">
    <property type="protein sequence ID" value="RCV06044.1"/>
    <property type="molecule type" value="Genomic_DNA"/>
</dbReference>
<dbReference type="Gene3D" id="1.25.10.10">
    <property type="entry name" value="Leucine-rich Repeat Variant"/>
    <property type="match status" value="1"/>
</dbReference>
<feature type="domain" description="PUM-HD" evidence="4">
    <location>
        <begin position="1"/>
        <end position="82"/>
    </location>
</feature>
<keyword evidence="1" id="KW-0677">Repeat</keyword>
<dbReference type="eggNOG" id="KOG1488">
    <property type="taxonomic scope" value="Eukaryota"/>
</dbReference>
<proteinExistence type="predicted"/>
<name>K3Z142_SETIT</name>
<dbReference type="EMBL" id="AGNK02000196">
    <property type="status" value="NOT_ANNOTATED_CDS"/>
    <property type="molecule type" value="Genomic_DNA"/>
</dbReference>
<evidence type="ECO:0000256" key="2">
    <source>
        <dbReference type="ARBA" id="ARBA00022845"/>
    </source>
</evidence>
<dbReference type="InterPro" id="IPR011989">
    <property type="entry name" value="ARM-like"/>
</dbReference>
<dbReference type="AlphaFoldDB" id="K3Z142"/>
<dbReference type="Gramene" id="KQL29260">
    <property type="protein sequence ID" value="KQL29260"/>
    <property type="gene ID" value="SETIT_020260mg"/>
</dbReference>
<reference evidence="6" key="3">
    <citation type="submission" date="2018-08" db="UniProtKB">
        <authorList>
            <consortium name="EnsemblPlants"/>
        </authorList>
    </citation>
    <scope>IDENTIFICATION</scope>
    <source>
        <strain evidence="6">Yugu1</strain>
    </source>
</reference>
<dbReference type="InterPro" id="IPR001313">
    <property type="entry name" value="Pumilio_RNA-bd_rpt"/>
</dbReference>
<dbReference type="PROSITE" id="PS50303">
    <property type="entry name" value="PUM_HD"/>
    <property type="match status" value="1"/>
</dbReference>
<dbReference type="HOGENOM" id="CLU_2562700_0_0_1"/>
<dbReference type="GO" id="GO:0003723">
    <property type="term" value="F:RNA binding"/>
    <property type="evidence" value="ECO:0007669"/>
    <property type="project" value="InterPro"/>
</dbReference>
<reference evidence="5" key="2">
    <citation type="submission" date="2015-07" db="EMBL/GenBank/DDBJ databases">
        <authorList>
            <person name="Noorani M."/>
        </authorList>
    </citation>
    <scope>NUCLEOTIDE SEQUENCE</scope>
    <source>
        <strain evidence="5">Yugu1</strain>
    </source>
</reference>
<dbReference type="EnsemblPlants" id="KQL29260">
    <property type="protein sequence ID" value="KQL29260"/>
    <property type="gene ID" value="SETIT_020260mg"/>
</dbReference>
<dbReference type="InterPro" id="IPR016024">
    <property type="entry name" value="ARM-type_fold"/>
</dbReference>
<dbReference type="Pfam" id="PF00806">
    <property type="entry name" value="PUF"/>
    <property type="match status" value="2"/>
</dbReference>
<sequence>MLYEEIMPIFHTVAVDVFANHALQKLLEHGPHYYQREFTNRLIGHVLALSLHMYGCWVIQKAFEVGELDQKVQMAKYSEVCS</sequence>
<dbReference type="InterPro" id="IPR033133">
    <property type="entry name" value="PUM-HD"/>
</dbReference>
<reference evidence="5 7" key="1">
    <citation type="journal article" date="2012" name="Nat. Biotechnol.">
        <title>Reference genome sequence of the model plant Setaria.</title>
        <authorList>
            <person name="Bennetzen J.L."/>
            <person name="Schmutz J."/>
            <person name="Wang H."/>
            <person name="Percifield R."/>
            <person name="Hawkins J."/>
            <person name="Pontaroli A.C."/>
            <person name="Estep M."/>
            <person name="Feng L."/>
            <person name="Vaughn J.N."/>
            <person name="Grimwood J."/>
            <person name="Jenkins J."/>
            <person name="Barry K."/>
            <person name="Lindquist E."/>
            <person name="Hellsten U."/>
            <person name="Deshpande S."/>
            <person name="Wang X."/>
            <person name="Wu X."/>
            <person name="Mitros T."/>
            <person name="Triplett J."/>
            <person name="Yang X."/>
            <person name="Ye C.Y."/>
            <person name="Mauro-Herrera M."/>
            <person name="Wang L."/>
            <person name="Li P."/>
            <person name="Sharma M."/>
            <person name="Sharma R."/>
            <person name="Ronald P.C."/>
            <person name="Panaud O."/>
            <person name="Kellogg E.A."/>
            <person name="Brutnell T.P."/>
            <person name="Doust A.N."/>
            <person name="Tuskan G.A."/>
            <person name="Rokhsar D."/>
            <person name="Devos K.M."/>
        </authorList>
    </citation>
    <scope>NUCLEOTIDE SEQUENCE [LARGE SCALE GENOMIC DNA]</scope>
    <source>
        <strain evidence="7">cv. Yugu1</strain>
        <strain evidence="5">Yugu1</strain>
    </source>
</reference>
<evidence type="ECO:0000256" key="3">
    <source>
        <dbReference type="PROSITE-ProRule" id="PRU00317"/>
    </source>
</evidence>
<dbReference type="PANTHER" id="PTHR12537">
    <property type="entry name" value="RNA BINDING PROTEIN PUMILIO-RELATED"/>
    <property type="match status" value="1"/>
</dbReference>
<accession>K3Z142</accession>
<gene>
    <name evidence="5" type="ORF">SETIT_1G131800v2</name>
</gene>
<dbReference type="Proteomes" id="UP000004995">
    <property type="component" value="Unassembled WGS sequence"/>
</dbReference>
<dbReference type="PANTHER" id="PTHR12537:SF127">
    <property type="entry name" value="PUMILIO HOMOLOG 3"/>
    <property type="match status" value="1"/>
</dbReference>
<dbReference type="STRING" id="4555.K3Z142"/>
<evidence type="ECO:0000313" key="5">
    <source>
        <dbReference type="EMBL" id="RCV06044.1"/>
    </source>
</evidence>
<keyword evidence="2" id="KW-0810">Translation regulation</keyword>
<evidence type="ECO:0000256" key="1">
    <source>
        <dbReference type="ARBA" id="ARBA00022737"/>
    </source>
</evidence>
<keyword evidence="7" id="KW-1185">Reference proteome</keyword>
<protein>
    <recommendedName>
        <fullName evidence="4">PUM-HD domain-containing protein</fullName>
    </recommendedName>
</protein>
<evidence type="ECO:0000313" key="6">
    <source>
        <dbReference type="EnsemblPlants" id="KQL29260"/>
    </source>
</evidence>
<dbReference type="PROSITE" id="PS50302">
    <property type="entry name" value="PUM"/>
    <property type="match status" value="1"/>
</dbReference>
<dbReference type="GO" id="GO:0006417">
    <property type="term" value="P:regulation of translation"/>
    <property type="evidence" value="ECO:0007669"/>
    <property type="project" value="UniProtKB-KW"/>
</dbReference>
<evidence type="ECO:0000313" key="7">
    <source>
        <dbReference type="Proteomes" id="UP000004995"/>
    </source>
</evidence>
<dbReference type="SMART" id="SM00025">
    <property type="entry name" value="Pumilio"/>
    <property type="match status" value="2"/>
</dbReference>
<evidence type="ECO:0000259" key="4">
    <source>
        <dbReference type="PROSITE" id="PS50303"/>
    </source>
</evidence>
<organism evidence="5">
    <name type="scientific">Setaria italica</name>
    <name type="common">Foxtail millet</name>
    <name type="synonym">Panicum italicum</name>
    <dbReference type="NCBI Taxonomy" id="4555"/>
    <lineage>
        <taxon>Eukaryota</taxon>
        <taxon>Viridiplantae</taxon>
        <taxon>Streptophyta</taxon>
        <taxon>Embryophyta</taxon>
        <taxon>Tracheophyta</taxon>
        <taxon>Spermatophyta</taxon>
        <taxon>Magnoliopsida</taxon>
        <taxon>Liliopsida</taxon>
        <taxon>Poales</taxon>
        <taxon>Poaceae</taxon>
        <taxon>PACMAD clade</taxon>
        <taxon>Panicoideae</taxon>
        <taxon>Panicodae</taxon>
        <taxon>Paniceae</taxon>
        <taxon>Cenchrinae</taxon>
        <taxon>Setaria</taxon>
    </lineage>
</organism>
<dbReference type="OrthoDB" id="668540at2759"/>